<name>A0A940XJ87_9ACTN</name>
<organism evidence="4 5">
    <name type="scientific">Streptomyces tagetis</name>
    <dbReference type="NCBI Taxonomy" id="2820809"/>
    <lineage>
        <taxon>Bacteria</taxon>
        <taxon>Bacillati</taxon>
        <taxon>Actinomycetota</taxon>
        <taxon>Actinomycetes</taxon>
        <taxon>Kitasatosporales</taxon>
        <taxon>Streptomycetaceae</taxon>
        <taxon>Streptomyces</taxon>
    </lineage>
</organism>
<gene>
    <name evidence="4" type="ORF">J5Y05_13625</name>
</gene>
<accession>A0A940XJ87</accession>
<dbReference type="AlphaFoldDB" id="A0A940XJ87"/>
<evidence type="ECO:0000313" key="4">
    <source>
        <dbReference type="EMBL" id="MBQ0827541.1"/>
    </source>
</evidence>
<reference evidence="4" key="1">
    <citation type="submission" date="2021-04" db="EMBL/GenBank/DDBJ databases">
        <title>Genome seq and assembly of Streptomyces sp. RG38.</title>
        <authorList>
            <person name="Chhetri G."/>
        </authorList>
    </citation>
    <scope>NUCLEOTIDE SEQUENCE</scope>
    <source>
        <strain evidence="4">RG38</strain>
    </source>
</reference>
<sequence>MRRTLLSAAALACAAVMAATAPALADDTVPGQAPSPTLAPATPAEPTPVPSVSSPDAAEAPAEDAELSAVPEDAQVSAVPEGAPDTGAVARDASGPSAGAAGVGAAALLAAGASVYVVRRRRATGA</sequence>
<protein>
    <submittedName>
        <fullName evidence="4">Tat pathway signal sequence domain protein</fullName>
    </submittedName>
</protein>
<dbReference type="EMBL" id="JAGPNL010000003">
    <property type="protein sequence ID" value="MBQ0827541.1"/>
    <property type="molecule type" value="Genomic_DNA"/>
</dbReference>
<feature type="chain" id="PRO_5038126700" evidence="3">
    <location>
        <begin position="26"/>
        <end position="126"/>
    </location>
</feature>
<evidence type="ECO:0000256" key="1">
    <source>
        <dbReference type="SAM" id="MobiDB-lite"/>
    </source>
</evidence>
<proteinExistence type="predicted"/>
<comment type="caution">
    <text evidence="4">The sequence shown here is derived from an EMBL/GenBank/DDBJ whole genome shotgun (WGS) entry which is preliminary data.</text>
</comment>
<feature type="signal peptide" evidence="3">
    <location>
        <begin position="1"/>
        <end position="25"/>
    </location>
</feature>
<keyword evidence="2" id="KW-0472">Membrane</keyword>
<feature type="transmembrane region" description="Helical" evidence="2">
    <location>
        <begin position="98"/>
        <end position="118"/>
    </location>
</feature>
<dbReference type="Proteomes" id="UP000677875">
    <property type="component" value="Unassembled WGS sequence"/>
</dbReference>
<keyword evidence="3" id="KW-0732">Signal</keyword>
<keyword evidence="5" id="KW-1185">Reference proteome</keyword>
<evidence type="ECO:0000256" key="3">
    <source>
        <dbReference type="SAM" id="SignalP"/>
    </source>
</evidence>
<feature type="compositionally biased region" description="Low complexity" evidence="1">
    <location>
        <begin position="50"/>
        <end position="60"/>
    </location>
</feature>
<feature type="region of interest" description="Disordered" evidence="1">
    <location>
        <begin position="26"/>
        <end position="96"/>
    </location>
</feature>
<keyword evidence="2" id="KW-0812">Transmembrane</keyword>
<evidence type="ECO:0000313" key="5">
    <source>
        <dbReference type="Proteomes" id="UP000677875"/>
    </source>
</evidence>
<dbReference type="RefSeq" id="WP_210872008.1">
    <property type="nucleotide sequence ID" value="NZ_JAGPNL010000003.1"/>
</dbReference>
<evidence type="ECO:0000256" key="2">
    <source>
        <dbReference type="SAM" id="Phobius"/>
    </source>
</evidence>
<keyword evidence="2" id="KW-1133">Transmembrane helix</keyword>